<reference evidence="1" key="1">
    <citation type="submission" date="2020-09" db="EMBL/GenBank/DDBJ databases">
        <title>Genome-Enabled Discovery of Anthraquinone Biosynthesis in Senna tora.</title>
        <authorList>
            <person name="Kang S.-H."/>
            <person name="Pandey R.P."/>
            <person name="Lee C.-M."/>
            <person name="Sim J.-S."/>
            <person name="Jeong J.-T."/>
            <person name="Choi B.-S."/>
            <person name="Jung M."/>
            <person name="Ginzburg D."/>
            <person name="Zhao K."/>
            <person name="Won S.Y."/>
            <person name="Oh T.-J."/>
            <person name="Yu Y."/>
            <person name="Kim N.-H."/>
            <person name="Lee O.R."/>
            <person name="Lee T.-H."/>
            <person name="Bashyal P."/>
            <person name="Kim T.-S."/>
            <person name="Lee W.-H."/>
            <person name="Kawkins C."/>
            <person name="Kim C.-K."/>
            <person name="Kim J.S."/>
            <person name="Ahn B.O."/>
            <person name="Rhee S.Y."/>
            <person name="Sohng J.K."/>
        </authorList>
    </citation>
    <scope>NUCLEOTIDE SEQUENCE</scope>
    <source>
        <tissue evidence="1">Leaf</tissue>
    </source>
</reference>
<dbReference type="AlphaFoldDB" id="A0A834U2D4"/>
<comment type="caution">
    <text evidence="1">The sequence shown here is derived from an EMBL/GenBank/DDBJ whole genome shotgun (WGS) entry which is preliminary data.</text>
</comment>
<accession>A0A834U2D4</accession>
<sequence length="64" mass="7252">MEKVAKLPASRNIYVRDRTEAVDEVVKEALSILFLKGTPLLAMLHWCIIRSSIFLKPLVSLTLI</sequence>
<gene>
    <name evidence="1" type="ORF">G2W53_013403</name>
</gene>
<keyword evidence="2" id="KW-1185">Reference proteome</keyword>
<evidence type="ECO:0000313" key="2">
    <source>
        <dbReference type="Proteomes" id="UP000634136"/>
    </source>
</evidence>
<name>A0A834U2D4_9FABA</name>
<protein>
    <submittedName>
        <fullName evidence="1">Uncharacterized protein</fullName>
    </submittedName>
</protein>
<dbReference type="Proteomes" id="UP000634136">
    <property type="component" value="Unassembled WGS sequence"/>
</dbReference>
<proteinExistence type="predicted"/>
<dbReference type="EMBL" id="JAAIUW010000005">
    <property type="protein sequence ID" value="KAF7831070.1"/>
    <property type="molecule type" value="Genomic_DNA"/>
</dbReference>
<evidence type="ECO:0000313" key="1">
    <source>
        <dbReference type="EMBL" id="KAF7831070.1"/>
    </source>
</evidence>
<organism evidence="1 2">
    <name type="scientific">Senna tora</name>
    <dbReference type="NCBI Taxonomy" id="362788"/>
    <lineage>
        <taxon>Eukaryota</taxon>
        <taxon>Viridiplantae</taxon>
        <taxon>Streptophyta</taxon>
        <taxon>Embryophyta</taxon>
        <taxon>Tracheophyta</taxon>
        <taxon>Spermatophyta</taxon>
        <taxon>Magnoliopsida</taxon>
        <taxon>eudicotyledons</taxon>
        <taxon>Gunneridae</taxon>
        <taxon>Pentapetalae</taxon>
        <taxon>rosids</taxon>
        <taxon>fabids</taxon>
        <taxon>Fabales</taxon>
        <taxon>Fabaceae</taxon>
        <taxon>Caesalpinioideae</taxon>
        <taxon>Cassia clade</taxon>
        <taxon>Senna</taxon>
    </lineage>
</organism>